<feature type="region of interest" description="Disordered" evidence="15">
    <location>
        <begin position="142"/>
        <end position="197"/>
    </location>
</feature>
<dbReference type="Pfam" id="PF00867">
    <property type="entry name" value="XPG_I"/>
    <property type="match status" value="1"/>
</dbReference>
<dbReference type="Pfam" id="PF13805">
    <property type="entry name" value="Pil1"/>
    <property type="match status" value="1"/>
</dbReference>
<dbReference type="GO" id="GO:0003697">
    <property type="term" value="F:single-stranded DNA binding"/>
    <property type="evidence" value="ECO:0007669"/>
    <property type="project" value="InterPro"/>
</dbReference>
<feature type="compositionally biased region" description="Polar residues" evidence="15">
    <location>
        <begin position="706"/>
        <end position="718"/>
    </location>
</feature>
<evidence type="ECO:0000313" key="18">
    <source>
        <dbReference type="EMBL" id="ODH38723.1"/>
    </source>
</evidence>
<dbReference type="InterPro" id="IPR001044">
    <property type="entry name" value="XPG/Rad2_eukaryotes"/>
</dbReference>
<dbReference type="InterPro" id="IPR028245">
    <property type="entry name" value="PIL1/LSP1"/>
</dbReference>
<feature type="region of interest" description="Disordered" evidence="15">
    <location>
        <begin position="599"/>
        <end position="637"/>
    </location>
</feature>
<dbReference type="VEuPathDB" id="FungiDB:PADG_01269"/>
<feature type="region of interest" description="Disordered" evidence="15">
    <location>
        <begin position="1450"/>
        <end position="1532"/>
    </location>
</feature>
<dbReference type="Proteomes" id="UP000242814">
    <property type="component" value="Unassembled WGS sequence"/>
</dbReference>
<protein>
    <recommendedName>
        <fullName evidence="20">DNA excision repair protein ERCC-5</fullName>
    </recommendedName>
</protein>
<dbReference type="InterPro" id="IPR019974">
    <property type="entry name" value="XPG_CS"/>
</dbReference>
<keyword evidence="10" id="KW-0460">Magnesium</keyword>
<keyword evidence="9" id="KW-0378">Hydrolase</keyword>
<evidence type="ECO:0000256" key="10">
    <source>
        <dbReference type="ARBA" id="ARBA00022842"/>
    </source>
</evidence>
<evidence type="ECO:0000259" key="16">
    <source>
        <dbReference type="SMART" id="SM00484"/>
    </source>
</evidence>
<dbReference type="GO" id="GO:0005634">
    <property type="term" value="C:nucleus"/>
    <property type="evidence" value="ECO:0007669"/>
    <property type="project" value="UniProtKB-SubCell"/>
</dbReference>
<dbReference type="Gene3D" id="1.10.150.20">
    <property type="entry name" value="5' to 3' exonuclease, C-terminal subdomain"/>
    <property type="match status" value="1"/>
</dbReference>
<organism evidence="18 19">
    <name type="scientific">Paracoccidioides brasiliensis</name>
    <dbReference type="NCBI Taxonomy" id="121759"/>
    <lineage>
        <taxon>Eukaryota</taxon>
        <taxon>Fungi</taxon>
        <taxon>Dikarya</taxon>
        <taxon>Ascomycota</taxon>
        <taxon>Pezizomycotina</taxon>
        <taxon>Eurotiomycetes</taxon>
        <taxon>Eurotiomycetidae</taxon>
        <taxon>Onygenales</taxon>
        <taxon>Ajellomycetaceae</taxon>
        <taxon>Paracoccidioides</taxon>
    </lineage>
</organism>
<evidence type="ECO:0000256" key="14">
    <source>
        <dbReference type="SAM" id="Coils"/>
    </source>
</evidence>
<dbReference type="PROSITE" id="PS00841">
    <property type="entry name" value="XPG_1"/>
    <property type="match status" value="1"/>
</dbReference>
<evidence type="ECO:0000256" key="13">
    <source>
        <dbReference type="ARBA" id="ARBA00053135"/>
    </source>
</evidence>
<dbReference type="Gene3D" id="3.40.50.1010">
    <property type="entry name" value="5'-nuclease"/>
    <property type="match status" value="2"/>
</dbReference>
<evidence type="ECO:0000256" key="12">
    <source>
        <dbReference type="ARBA" id="ARBA00023242"/>
    </source>
</evidence>
<dbReference type="Gene3D" id="1.20.1270.60">
    <property type="entry name" value="Arfaptin homology (AH) domain/BAR domain"/>
    <property type="match status" value="1"/>
</dbReference>
<feature type="coiled-coil region" evidence="14">
    <location>
        <begin position="1344"/>
        <end position="1371"/>
    </location>
</feature>
<feature type="region of interest" description="Disordered" evidence="15">
    <location>
        <begin position="1184"/>
        <end position="1227"/>
    </location>
</feature>
<dbReference type="PROSITE" id="PS00842">
    <property type="entry name" value="XPG_2"/>
    <property type="match status" value="1"/>
</dbReference>
<dbReference type="GO" id="GO:0016788">
    <property type="term" value="F:hydrolase activity, acting on ester bonds"/>
    <property type="evidence" value="ECO:0007669"/>
    <property type="project" value="InterPro"/>
</dbReference>
<dbReference type="VEuPathDB" id="FungiDB:PABG_02777"/>
<dbReference type="SUPFAM" id="SSF47807">
    <property type="entry name" value="5' to 3' exonuclease, C-terminal subdomain"/>
    <property type="match status" value="1"/>
</dbReference>
<dbReference type="PANTHER" id="PTHR16171:SF7">
    <property type="entry name" value="DNA REPAIR PROTEIN RAD2"/>
    <property type="match status" value="1"/>
</dbReference>
<feature type="region of interest" description="Disordered" evidence="15">
    <location>
        <begin position="1130"/>
        <end position="1152"/>
    </location>
</feature>
<gene>
    <name evidence="18" type="ORF">ACO22_02196</name>
</gene>
<name>A0A1D2JJB7_PARBR</name>
<dbReference type="FunFam" id="3.40.50.1010:FF:000025">
    <property type="entry name" value="DNA repair protein RAD2"/>
    <property type="match status" value="1"/>
</dbReference>
<feature type="region of interest" description="Disordered" evidence="15">
    <location>
        <begin position="523"/>
        <end position="546"/>
    </location>
</feature>
<feature type="domain" description="XPG N-terminal" evidence="17">
    <location>
        <begin position="56"/>
        <end position="153"/>
    </location>
</feature>
<dbReference type="FunFam" id="1.10.150.20:FF:000092">
    <property type="entry name" value="DNA excision repair protein Rad2"/>
    <property type="match status" value="1"/>
</dbReference>
<dbReference type="InterPro" id="IPR006084">
    <property type="entry name" value="XPG/Rad2"/>
</dbReference>
<dbReference type="PRINTS" id="PR00853">
    <property type="entry name" value="XPGRADSUPER"/>
</dbReference>
<dbReference type="InterPro" id="IPR036279">
    <property type="entry name" value="5-3_exonuclease_C_sf"/>
</dbReference>
<proteinExistence type="inferred from homology"/>
<dbReference type="SMART" id="SM00484">
    <property type="entry name" value="XPGI"/>
    <property type="match status" value="1"/>
</dbReference>
<feature type="compositionally biased region" description="Basic and acidic residues" evidence="15">
    <location>
        <begin position="1198"/>
        <end position="1216"/>
    </location>
</feature>
<evidence type="ECO:0000256" key="3">
    <source>
        <dbReference type="ARBA" id="ARBA00005283"/>
    </source>
</evidence>
<dbReference type="InterPro" id="IPR027267">
    <property type="entry name" value="AH/BAR_dom_sf"/>
</dbReference>
<feature type="region of interest" description="Disordered" evidence="15">
    <location>
        <begin position="703"/>
        <end position="798"/>
    </location>
</feature>
<dbReference type="CDD" id="cd09868">
    <property type="entry name" value="PIN_XPG_RAD2"/>
    <property type="match status" value="2"/>
</dbReference>
<comment type="subcellular location">
    <subcellularLocation>
        <location evidence="2">Nucleus</location>
    </subcellularLocation>
</comment>
<keyword evidence="12" id="KW-0539">Nucleus</keyword>
<dbReference type="VEuPathDB" id="FungiDB:PABG_02776"/>
<dbReference type="GO" id="GO:0006289">
    <property type="term" value="P:nucleotide-excision repair"/>
    <property type="evidence" value="ECO:0007669"/>
    <property type="project" value="InterPro"/>
</dbReference>
<keyword evidence="14" id="KW-0175">Coiled coil</keyword>
<feature type="compositionally biased region" description="Basic and acidic residues" evidence="15">
    <location>
        <begin position="764"/>
        <end position="777"/>
    </location>
</feature>
<dbReference type="FunFam" id="1.20.1270.60:FF:000005">
    <property type="entry name" value="Sphingolipid long chain base-responsive pil1"/>
    <property type="match status" value="1"/>
</dbReference>
<feature type="compositionally biased region" description="Acidic residues" evidence="15">
    <location>
        <begin position="1504"/>
        <end position="1516"/>
    </location>
</feature>
<feature type="compositionally biased region" description="Basic and acidic residues" evidence="15">
    <location>
        <begin position="1519"/>
        <end position="1532"/>
    </location>
</feature>
<dbReference type="Pfam" id="PF00752">
    <property type="entry name" value="XPG_N"/>
    <property type="match status" value="1"/>
</dbReference>
<evidence type="ECO:0008006" key="20">
    <source>
        <dbReference type="Google" id="ProtNLM"/>
    </source>
</evidence>
<dbReference type="PRINTS" id="PR00066">
    <property type="entry name" value="XRODRMPGMNTG"/>
</dbReference>
<keyword evidence="6" id="KW-0479">Metal-binding</keyword>
<dbReference type="CDD" id="cd09904">
    <property type="entry name" value="H3TH_XPG"/>
    <property type="match status" value="1"/>
</dbReference>
<dbReference type="SUPFAM" id="SSF88723">
    <property type="entry name" value="PIN domain-like"/>
    <property type="match status" value="1"/>
</dbReference>
<dbReference type="VEuPathDB" id="FungiDB:PADG_01270"/>
<keyword evidence="11" id="KW-0234">DNA repair</keyword>
<dbReference type="FunFam" id="3.40.50.1010:FF:000061">
    <property type="entry name" value="Single-stranded DNA endonuclease (Eurofung)"/>
    <property type="match status" value="1"/>
</dbReference>
<dbReference type="GO" id="GO:0004520">
    <property type="term" value="F:DNA endonuclease activity"/>
    <property type="evidence" value="ECO:0007669"/>
    <property type="project" value="TreeGrafter"/>
</dbReference>
<accession>A0A1D2JJB7</accession>
<comment type="similarity">
    <text evidence="3">Belongs to the XPG/RAD2 endonuclease family. XPG subfamily.</text>
</comment>
<comment type="caution">
    <text evidence="18">The sequence shown here is derived from an EMBL/GenBank/DDBJ whole genome shotgun (WGS) entry which is preliminary data.</text>
</comment>
<comment type="cofactor">
    <cofactor evidence="1">
        <name>Mg(2+)</name>
        <dbReference type="ChEBI" id="CHEBI:18420"/>
    </cofactor>
</comment>
<keyword evidence="7" id="KW-0255">Endonuclease</keyword>
<keyword evidence="8" id="KW-0227">DNA damage</keyword>
<dbReference type="InterPro" id="IPR006086">
    <property type="entry name" value="XPG-I_dom"/>
</dbReference>
<evidence type="ECO:0000256" key="4">
    <source>
        <dbReference type="ARBA" id="ARBA00022553"/>
    </source>
</evidence>
<feature type="compositionally biased region" description="Basic and acidic residues" evidence="15">
    <location>
        <begin position="728"/>
        <end position="737"/>
    </location>
</feature>
<evidence type="ECO:0000256" key="15">
    <source>
        <dbReference type="SAM" id="MobiDB-lite"/>
    </source>
</evidence>
<evidence type="ECO:0000256" key="2">
    <source>
        <dbReference type="ARBA" id="ARBA00004123"/>
    </source>
</evidence>
<evidence type="ECO:0000313" key="19">
    <source>
        <dbReference type="Proteomes" id="UP000242814"/>
    </source>
</evidence>
<evidence type="ECO:0000256" key="6">
    <source>
        <dbReference type="ARBA" id="ARBA00022723"/>
    </source>
</evidence>
<dbReference type="InterPro" id="IPR006085">
    <property type="entry name" value="XPG_DNA_repair_N"/>
</dbReference>
<keyword evidence="5" id="KW-0540">Nuclease</keyword>
<evidence type="ECO:0000256" key="9">
    <source>
        <dbReference type="ARBA" id="ARBA00022801"/>
    </source>
</evidence>
<evidence type="ECO:0000256" key="1">
    <source>
        <dbReference type="ARBA" id="ARBA00001946"/>
    </source>
</evidence>
<feature type="domain" description="XPG-I" evidence="16">
    <location>
        <begin position="911"/>
        <end position="980"/>
    </location>
</feature>
<sequence>MALHNDKPSNIVFDKVIETTAAFALSFPLHAKCGLCTRHLCHFTLNQFRVGGALIMGVTGLWTVVKPCARPIKLETLNRKRLAVDASIWIYQFLKAVRDKEGNALRNAHIVGFFRRICKLLYFGIKPVFVFDGGAPTLKRQTITARKKRREGRSEDAARTAGKLLAVQMQRKAEEEAERQRRHSGPNNTEPEEELPKDLVYVDELNMTPKERRKNRQFRKQDAYHLPELDISLAEMGAPNDPRIMSQEELEEYARQFHSGEDVNLYDFSKIDFNSPFFLSLPASDRYNILNAARLRSRLRMGYSKNQLDSMFPDRMAFSRFQIERVKERNDLTQRLMHLSGMTDDDSLYEIGRSARIAGERGKEYVLVKSNGVEGGWALGVLGNKDEGQRSKPIDVEEYGKQTLPDDHNTLDDEDEEFEDVPIEGLNRLPKLPVFENGIFDRSINEHSRENAEMIESVYESLKQTPRLSKPADQGADDDSLFVPEGASQVAKDLDAFFDDTGFHDDSDGGALHRAIQMSLETPEDDAFKLNTSSLSPMNKEPDKDVVDRDNASDMTDDDDMNFFAALSKSDMKKPSTNALPPMLNPFDGPLPFQPLKIGKPTESAPASKTDHDANGFEKPSLKDQRPSQPLPPWFGTKLGKNVFIKQEADDQFERAEPTIRENTLSKRNPVEIVDVDECLPHEREIIDVEDLTGDVEKSKLAALPKQSNSRSSPTVFTGPSIPLVTKSESRPADNIDAKNTVDQTVDKLGSPGSGVEEIYEWEPSDKEDNISEKGKANELSNSEATGPVPTLSPNTDFEDVEIPHTSELPEQIADIYKISNETDQQDDSAPYNDAGDDYLDFEDEELMHQLQTEAEEHARFASTLNFKSQAENAFDYEQELKQLRSQQKKDRRDADEVSHIMVSECQELLRLFGLPYITAPMEAEAQCAELVSLGLVDGVVTDDSDIFLFGGTRVYKNMFNQVKFVECYLNSDLEKEYDLDRRKLIQFAHLLGSDYTEGIPGVGPVTALEILTEFSTLEDFRDWWSQVQMGAKLPDGSHSAFWKKFKKNATKLFLPPGFPDSRVDTAYLEPEVDSDPSAFQWGVPDLNALRQFLMATVGWTQERTDEVLVPVIRDMNRREQEGTQSNITNFFQGPQGAGAFAPHQRPDRKSRMEKAFSRLRYQAKTKQQGGDITVANGEALQAAVPDSAAKGPRRKKAADERSNTLDDGDRSDGNGRHAFRKQTAGAFGPELSKKLSQLVKMEKNVMRSMELVGRERMEVAQQLSYWGEACDDDVSDVTDKLGVLIYEIGELEDYYVDRYDQYRVTMKSIRNIEASVQPSRDRKQKITDQIAHLKYKEPSSPRIVVLEQELVRAEAESLVAEAQLSNITREKIKAAFSYQFDALREHCEKLAIIAGYGKHLLELIDDTPVTPGETRNAYDGYDASRAIIQDCEDALTHWVSSNAAVSSKLSTRSRTLSQRRRKNISKTRSGGVDLASQDPPFKGDRESWVPAQQHPHYKHHAGDDEDEYDDDDEVLETNGERRQRERHPVTA</sequence>
<reference evidence="18 19" key="1">
    <citation type="submission" date="2016-06" db="EMBL/GenBank/DDBJ databases">
        <authorList>
            <person name="Kjaerup R.B."/>
            <person name="Dalgaard T.S."/>
            <person name="Juul-Madsen H.R."/>
        </authorList>
    </citation>
    <scope>NUCLEOTIDE SEQUENCE [LARGE SCALE GENOMIC DNA]</scope>
    <source>
        <strain evidence="18 19">Pb300</strain>
    </source>
</reference>
<dbReference type="SMART" id="SM00485">
    <property type="entry name" value="XPGN"/>
    <property type="match status" value="1"/>
</dbReference>
<evidence type="ECO:0000256" key="5">
    <source>
        <dbReference type="ARBA" id="ARBA00022722"/>
    </source>
</evidence>
<evidence type="ECO:0000256" key="11">
    <source>
        <dbReference type="ARBA" id="ARBA00023204"/>
    </source>
</evidence>
<dbReference type="GO" id="GO:0046872">
    <property type="term" value="F:metal ion binding"/>
    <property type="evidence" value="ECO:0007669"/>
    <property type="project" value="UniProtKB-KW"/>
</dbReference>
<evidence type="ECO:0000256" key="8">
    <source>
        <dbReference type="ARBA" id="ARBA00022763"/>
    </source>
</evidence>
<comment type="function">
    <text evidence="13">Single-stranded DNA endonuclease involved in excision repair of DNA damaged with UV light, bulky adducts, or cross-linking agents. Essential for the incision step of excision-repair.</text>
</comment>
<dbReference type="InterPro" id="IPR008918">
    <property type="entry name" value="HhH2"/>
</dbReference>
<dbReference type="InterPro" id="IPR029060">
    <property type="entry name" value="PIN-like_dom_sf"/>
</dbReference>
<dbReference type="SMART" id="SM00279">
    <property type="entry name" value="HhH2"/>
    <property type="match status" value="1"/>
</dbReference>
<keyword evidence="4" id="KW-0597">Phosphoprotein</keyword>
<dbReference type="PANTHER" id="PTHR16171">
    <property type="entry name" value="DNA REPAIR PROTEIN COMPLEMENTING XP-G CELLS-RELATED"/>
    <property type="match status" value="1"/>
</dbReference>
<evidence type="ECO:0000256" key="7">
    <source>
        <dbReference type="ARBA" id="ARBA00022759"/>
    </source>
</evidence>
<evidence type="ECO:0000259" key="17">
    <source>
        <dbReference type="SMART" id="SM00485"/>
    </source>
</evidence>
<dbReference type="EMBL" id="LZYO01000064">
    <property type="protein sequence ID" value="ODH38723.1"/>
    <property type="molecule type" value="Genomic_DNA"/>
</dbReference>
<feature type="compositionally biased region" description="Basic and acidic residues" evidence="15">
    <location>
        <begin position="609"/>
        <end position="626"/>
    </location>
</feature>